<sequence>MKTYIIDFHGTLVKGYDLEYKFYQEIFANKSVKIKAELFLRLADMYIHKKKDDLSEIYDVFEDCLNALNLKEDEVEKCMNKSASKFSVPEDVAHTLKNLGNKIIISRGIENLIKIALKDYEIRVYGNLLEKAENTWKIRRDIMTAGDKLKKLNEICKKEDCGKLIVLGNGNSDIEILKYVDVPVVTYNAPKQIKKIVMEKNGLILKKGKFYEMLDL</sequence>
<accession>A0A098E9J3</accession>
<dbReference type="SUPFAM" id="SSF56784">
    <property type="entry name" value="HAD-like"/>
    <property type="match status" value="1"/>
</dbReference>
<reference evidence="1" key="1">
    <citation type="submission" date="2014-09" db="EMBL/GenBank/DDBJ databases">
        <authorList>
            <person name="Probst J Alexander"/>
        </authorList>
    </citation>
    <scope>NUCLEOTIDE SEQUENCE</scope>
</reference>
<evidence type="ECO:0000313" key="1">
    <source>
        <dbReference type="EMBL" id="CEG12179.1"/>
    </source>
</evidence>
<dbReference type="EMBL" id="CCXY01000116">
    <property type="protein sequence ID" value="CEG12179.1"/>
    <property type="molecule type" value="Genomic_DNA"/>
</dbReference>
<dbReference type="InterPro" id="IPR023214">
    <property type="entry name" value="HAD_sf"/>
</dbReference>
<evidence type="ECO:0008006" key="2">
    <source>
        <dbReference type="Google" id="ProtNLM"/>
    </source>
</evidence>
<name>A0A098E9J3_9ZZZZ</name>
<organism evidence="1">
    <name type="scientific">groundwater metagenome</name>
    <dbReference type="NCBI Taxonomy" id="717931"/>
    <lineage>
        <taxon>unclassified sequences</taxon>
        <taxon>metagenomes</taxon>
        <taxon>ecological metagenomes</taxon>
    </lineage>
</organism>
<protein>
    <recommendedName>
        <fullName evidence="2">Haloacid dehalogenase domain protein hydrolase</fullName>
    </recommendedName>
</protein>
<gene>
    <name evidence="1" type="ORF">MSIBF_A2020001</name>
</gene>
<dbReference type="AlphaFoldDB" id="A0A098E9J3"/>
<dbReference type="Gene3D" id="3.40.50.1000">
    <property type="entry name" value="HAD superfamily/HAD-like"/>
    <property type="match status" value="1"/>
</dbReference>
<dbReference type="InterPro" id="IPR036412">
    <property type="entry name" value="HAD-like_sf"/>
</dbReference>
<dbReference type="Pfam" id="PF08282">
    <property type="entry name" value="Hydrolase_3"/>
    <property type="match status" value="1"/>
</dbReference>
<proteinExistence type="predicted"/>